<evidence type="ECO:0000256" key="7">
    <source>
        <dbReference type="SAM" id="Coils"/>
    </source>
</evidence>
<dbReference type="CDD" id="cd14798">
    <property type="entry name" value="RX-CC_like"/>
    <property type="match status" value="1"/>
</dbReference>
<evidence type="ECO:0000259" key="12">
    <source>
        <dbReference type="Pfam" id="PF23598"/>
    </source>
</evidence>
<dbReference type="AlphaFoldDB" id="A0ABC9BLK7"/>
<dbReference type="Pfam" id="PF18052">
    <property type="entry name" value="Rx_N"/>
    <property type="match status" value="1"/>
</dbReference>
<dbReference type="GO" id="GO:0002758">
    <property type="term" value="P:innate immune response-activating signaling pathway"/>
    <property type="evidence" value="ECO:0007669"/>
    <property type="project" value="UniProtKB-ARBA"/>
</dbReference>
<dbReference type="InterPro" id="IPR002182">
    <property type="entry name" value="NB-ARC"/>
</dbReference>
<dbReference type="SUPFAM" id="SSF52058">
    <property type="entry name" value="L domain-like"/>
    <property type="match status" value="1"/>
</dbReference>
<evidence type="ECO:0000256" key="4">
    <source>
        <dbReference type="ARBA" id="ARBA00022741"/>
    </source>
</evidence>
<dbReference type="InterPro" id="IPR055414">
    <property type="entry name" value="LRR_R13L4/SHOC2-like"/>
</dbReference>
<gene>
    <name evidence="13" type="ORF">URODEC1_LOCUS65913</name>
</gene>
<feature type="domain" description="NB-ARC" evidence="9">
    <location>
        <begin position="377"/>
        <end position="557"/>
    </location>
</feature>
<dbReference type="Gene3D" id="1.10.8.430">
    <property type="entry name" value="Helical domain of apoptotic protease-activating factors"/>
    <property type="match status" value="1"/>
</dbReference>
<dbReference type="GO" id="GO:0009626">
    <property type="term" value="P:plant-type hypersensitive response"/>
    <property type="evidence" value="ECO:0007669"/>
    <property type="project" value="UniProtKB-ARBA"/>
</dbReference>
<dbReference type="PRINTS" id="PR00364">
    <property type="entry name" value="DISEASERSIST"/>
</dbReference>
<keyword evidence="5" id="KW-0611">Plant defense</keyword>
<dbReference type="Proteomes" id="UP001497457">
    <property type="component" value="Chromosome 26rd"/>
</dbReference>
<proteinExistence type="inferred from homology"/>
<reference evidence="14" key="1">
    <citation type="submission" date="2024-06" db="EMBL/GenBank/DDBJ databases">
        <authorList>
            <person name="Ryan C."/>
        </authorList>
    </citation>
    <scope>NUCLEOTIDE SEQUENCE [LARGE SCALE GENOMIC DNA]</scope>
</reference>
<accession>A0ABC9BLK7</accession>
<dbReference type="Gene3D" id="1.10.10.10">
    <property type="entry name" value="Winged helix-like DNA-binding domain superfamily/Winged helix DNA-binding domain"/>
    <property type="match status" value="1"/>
</dbReference>
<evidence type="ECO:0000313" key="13">
    <source>
        <dbReference type="EMBL" id="CAL5002357.1"/>
    </source>
</evidence>
<dbReference type="Pfam" id="PF23598">
    <property type="entry name" value="LRR_14"/>
    <property type="match status" value="1"/>
</dbReference>
<dbReference type="PANTHER" id="PTHR23155:SF1114">
    <property type="entry name" value="OS02G0475500 PROTEIN"/>
    <property type="match status" value="1"/>
</dbReference>
<keyword evidence="14" id="KW-1185">Reference proteome</keyword>
<comment type="similarity">
    <text evidence="1">Belongs to the disease resistance NB-LRR family.</text>
</comment>
<evidence type="ECO:0000256" key="6">
    <source>
        <dbReference type="ARBA" id="ARBA00023054"/>
    </source>
</evidence>
<keyword evidence="4" id="KW-0547">Nucleotide-binding</keyword>
<feature type="domain" description="Disease resistance N-terminal" evidence="10">
    <location>
        <begin position="20"/>
        <end position="92"/>
    </location>
</feature>
<protein>
    <submittedName>
        <fullName evidence="13">Uncharacterized protein</fullName>
    </submittedName>
</protein>
<dbReference type="FunFam" id="1.10.10.10:FF:000322">
    <property type="entry name" value="Probable disease resistance protein At1g63360"/>
    <property type="match status" value="1"/>
</dbReference>
<feature type="domain" description="NB-ARC" evidence="9">
    <location>
        <begin position="174"/>
        <end position="328"/>
    </location>
</feature>
<dbReference type="InterPro" id="IPR036388">
    <property type="entry name" value="WH-like_DNA-bd_sf"/>
</dbReference>
<evidence type="ECO:0000256" key="5">
    <source>
        <dbReference type="ARBA" id="ARBA00022821"/>
    </source>
</evidence>
<dbReference type="InterPro" id="IPR042197">
    <property type="entry name" value="Apaf_helical"/>
</dbReference>
<dbReference type="EMBL" id="OZ075136">
    <property type="protein sequence ID" value="CAL5002357.1"/>
    <property type="molecule type" value="Genomic_DNA"/>
</dbReference>
<dbReference type="GO" id="GO:0000166">
    <property type="term" value="F:nucleotide binding"/>
    <property type="evidence" value="ECO:0007669"/>
    <property type="project" value="UniProtKB-KW"/>
</dbReference>
<dbReference type="Pfam" id="PF00931">
    <property type="entry name" value="NB-ARC"/>
    <property type="match status" value="2"/>
</dbReference>
<evidence type="ECO:0000256" key="3">
    <source>
        <dbReference type="ARBA" id="ARBA00022737"/>
    </source>
</evidence>
<feature type="signal peptide" evidence="8">
    <location>
        <begin position="1"/>
        <end position="22"/>
    </location>
</feature>
<dbReference type="GO" id="GO:0042742">
    <property type="term" value="P:defense response to bacterium"/>
    <property type="evidence" value="ECO:0007669"/>
    <property type="project" value="UniProtKB-ARBA"/>
</dbReference>
<evidence type="ECO:0000256" key="8">
    <source>
        <dbReference type="SAM" id="SignalP"/>
    </source>
</evidence>
<keyword evidence="8" id="KW-0732">Signal</keyword>
<dbReference type="Gene3D" id="3.80.10.10">
    <property type="entry name" value="Ribonuclease Inhibitor"/>
    <property type="match status" value="1"/>
</dbReference>
<evidence type="ECO:0000313" key="14">
    <source>
        <dbReference type="Proteomes" id="UP001497457"/>
    </source>
</evidence>
<dbReference type="InterPro" id="IPR027417">
    <property type="entry name" value="P-loop_NTPase"/>
</dbReference>
<evidence type="ECO:0000259" key="9">
    <source>
        <dbReference type="Pfam" id="PF00931"/>
    </source>
</evidence>
<evidence type="ECO:0000256" key="2">
    <source>
        <dbReference type="ARBA" id="ARBA00022614"/>
    </source>
</evidence>
<dbReference type="InterPro" id="IPR038005">
    <property type="entry name" value="RX-like_CC"/>
</dbReference>
<dbReference type="InterPro" id="IPR041118">
    <property type="entry name" value="Rx_N"/>
</dbReference>
<evidence type="ECO:0000256" key="1">
    <source>
        <dbReference type="ARBA" id="ARBA00008894"/>
    </source>
</evidence>
<keyword evidence="6 7" id="KW-0175">Coiled coil</keyword>
<dbReference type="PANTHER" id="PTHR23155">
    <property type="entry name" value="DISEASE RESISTANCE PROTEIN RP"/>
    <property type="match status" value="1"/>
</dbReference>
<dbReference type="Gene3D" id="1.20.5.4130">
    <property type="match status" value="1"/>
</dbReference>
<organism evidence="13 14">
    <name type="scientific">Urochloa decumbens</name>
    <dbReference type="NCBI Taxonomy" id="240449"/>
    <lineage>
        <taxon>Eukaryota</taxon>
        <taxon>Viridiplantae</taxon>
        <taxon>Streptophyta</taxon>
        <taxon>Embryophyta</taxon>
        <taxon>Tracheophyta</taxon>
        <taxon>Spermatophyta</taxon>
        <taxon>Magnoliopsida</taxon>
        <taxon>Liliopsida</taxon>
        <taxon>Poales</taxon>
        <taxon>Poaceae</taxon>
        <taxon>PACMAD clade</taxon>
        <taxon>Panicoideae</taxon>
        <taxon>Panicodae</taxon>
        <taxon>Paniceae</taxon>
        <taxon>Melinidinae</taxon>
        <taxon>Urochloa</taxon>
    </lineage>
</organism>
<dbReference type="InterPro" id="IPR044974">
    <property type="entry name" value="Disease_R_plants"/>
</dbReference>
<sequence length="1134" mass="128964">MESTAVSLGMAVLVAALGYAKSGIEGELALHFGVERDVAFIGDELEMMQSFLMTADEEQDKNKVLLTWVNQVREVAYNVEDGLMDFSVRFGSNNYCLLYCPHILWGRRSIANEMKELKAKVEDVSNRNQRYRLIKGSASRTTTTEMEQASIDVAAMSGTNKERRMAIEQEHSKAYENKVVYEMFGCRAWVKLTSPFNTNDFLRSLLRQFSVHSREVIGKEIQGKAAGYDVLKKLEGMQLSRVADKVSKYVHKKRYLIVIDDVSTVVEWDWIKTYFPNQKNGSRVIVSMQQVEVARLCLEEPSQSQVTDMKQLSPDQSIYLFHNKVETRSTRLSSSDGDNLTILMPSGSQEIEETEQQMPPGCGNHQKEAEDLIGRTKEKDDIIDLICRATNGPKVLSVWGMGGVGKTTLMRSVYKSKRLRDWKCAWITVLRPFNCEAIFRSLASQLQIDITVKASEGSTEEKEKIVIRAMNLQELITAIILLLEKQKCLIVVDDLSFIEEWNSIKNTLAKSGCVIVTTRDKLVAKHCSTGDDNIYSLHRLDDHDALMLFKKKVFKDDKVPLCPEMLKQANLILKKCDGLPLEISTIGGFLATKPKTTTEWRMTYDRISIDLEIIPELREAKTVLFRSYDGLTYYLKSCFLYLSIFPEDHQIRRKRVVRRWVAEGYSREMHGMSAEEVGDMYFDELLDRSMILPGEDVNNDSGKIVSCKLHDIMRQICILKAREENLCLTLEKECSSSMPRGAIRHLAISSNWEIDKDVFEGILDLLHLRSLTVFGEWRSFFISSKMRFLRALDLEGTSNLCNHHLEKIGELIHLKYLSLRGCWGISQLPFCLGNLRKLERLDAKGIEIFNLPNTIKNLRKLKYLRAVRFNDPTWIGKLNGLHTLGSVNVNHGIGSLKSLKPLTKLRKLGVYGVTATNNHEFWSVVAGLSRLQSLLVNWDHAAKDEVASSLDKNLSPPRSIERLKLGGRLSTFKKWINILENLSRLQLQETELDIDDIKLVGNLPNLAILQMWEKSFKGKELTFETGSFPSLILLVFHDLRCVTLVEFKNGAMPKLDTLRACGSGEAEEDVGLRNVYGTAYIQRDRQGFGSNIGQKFLGLEHLMKLKEIQLGSRISKEFKENVEAQLPNAILKLV</sequence>
<evidence type="ECO:0000259" key="11">
    <source>
        <dbReference type="Pfam" id="PF23559"/>
    </source>
</evidence>
<dbReference type="InterPro" id="IPR032675">
    <property type="entry name" value="LRR_dom_sf"/>
</dbReference>
<keyword evidence="3" id="KW-0677">Repeat</keyword>
<keyword evidence="2" id="KW-0433">Leucine-rich repeat</keyword>
<dbReference type="Gene3D" id="3.40.50.300">
    <property type="entry name" value="P-loop containing nucleotide triphosphate hydrolases"/>
    <property type="match status" value="2"/>
</dbReference>
<name>A0ABC9BLK7_9POAL</name>
<feature type="coiled-coil region" evidence="7">
    <location>
        <begin position="107"/>
        <end position="134"/>
    </location>
</feature>
<dbReference type="SUPFAM" id="SSF52540">
    <property type="entry name" value="P-loop containing nucleoside triphosphate hydrolases"/>
    <property type="match status" value="2"/>
</dbReference>
<dbReference type="Pfam" id="PF23559">
    <property type="entry name" value="WHD_DRP"/>
    <property type="match status" value="1"/>
</dbReference>
<reference evidence="13 14" key="2">
    <citation type="submission" date="2024-10" db="EMBL/GenBank/DDBJ databases">
        <authorList>
            <person name="Ryan C."/>
        </authorList>
    </citation>
    <scope>NUCLEOTIDE SEQUENCE [LARGE SCALE GENOMIC DNA]</scope>
</reference>
<feature type="domain" description="Disease resistance protein winged helix" evidence="11">
    <location>
        <begin position="644"/>
        <end position="716"/>
    </location>
</feature>
<dbReference type="InterPro" id="IPR058922">
    <property type="entry name" value="WHD_DRP"/>
</dbReference>
<feature type="chain" id="PRO_5044873789" evidence="8">
    <location>
        <begin position="23"/>
        <end position="1134"/>
    </location>
</feature>
<evidence type="ECO:0000259" key="10">
    <source>
        <dbReference type="Pfam" id="PF18052"/>
    </source>
</evidence>
<feature type="domain" description="Disease resistance R13L4/SHOC-2-like LRR" evidence="12">
    <location>
        <begin position="767"/>
        <end position="1124"/>
    </location>
</feature>